<dbReference type="InterPro" id="IPR009506">
    <property type="entry name" value="YjiS-like"/>
</dbReference>
<comment type="caution">
    <text evidence="2">The sequence shown here is derived from an EMBL/GenBank/DDBJ whole genome shotgun (WGS) entry which is preliminary data.</text>
</comment>
<dbReference type="EMBL" id="WIEZ01000018">
    <property type="protein sequence ID" value="NKM48711.1"/>
    <property type="molecule type" value="Genomic_DNA"/>
</dbReference>
<proteinExistence type="predicted"/>
<name>A0A8I2GUY2_RHILV</name>
<organism evidence="2 3">
    <name type="scientific">Rhizobium leguminosarum bv. viciae</name>
    <dbReference type="NCBI Taxonomy" id="387"/>
    <lineage>
        <taxon>Bacteria</taxon>
        <taxon>Pseudomonadati</taxon>
        <taxon>Pseudomonadota</taxon>
        <taxon>Alphaproteobacteria</taxon>
        <taxon>Hyphomicrobiales</taxon>
        <taxon>Rhizobiaceae</taxon>
        <taxon>Rhizobium/Agrobacterium group</taxon>
        <taxon>Rhizobium</taxon>
    </lineage>
</organism>
<reference evidence="2" key="1">
    <citation type="submission" date="2019-10" db="EMBL/GenBank/DDBJ databases">
        <title>Rhizobium leguminosarum symbiovar viciae collection.</title>
        <authorList>
            <person name="Boivin S."/>
            <person name="Lepetit M."/>
        </authorList>
    </citation>
    <scope>NUCLEOTIDE SEQUENCE</scope>
    <source>
        <strain evidence="2">L143</strain>
    </source>
</reference>
<evidence type="ECO:0000313" key="3">
    <source>
        <dbReference type="Proteomes" id="UP000662259"/>
    </source>
</evidence>
<accession>A0A8I2GUY2</accession>
<evidence type="ECO:0000259" key="1">
    <source>
        <dbReference type="Pfam" id="PF06568"/>
    </source>
</evidence>
<feature type="domain" description="YjiS-like" evidence="1">
    <location>
        <begin position="15"/>
        <end position="51"/>
    </location>
</feature>
<dbReference type="Pfam" id="PF06568">
    <property type="entry name" value="YjiS-like"/>
    <property type="match status" value="1"/>
</dbReference>
<gene>
    <name evidence="2" type="ORF">GFL91_27900</name>
</gene>
<dbReference type="AlphaFoldDB" id="A0A8I2GUY2"/>
<sequence>MRVNQRTSLGRLQQIFAALVRRKRLREAIRDLQSLDDNMLNDIGIGRGDIEWIVDGGRRNSRSL</sequence>
<evidence type="ECO:0000313" key="2">
    <source>
        <dbReference type="EMBL" id="NKM48711.1"/>
    </source>
</evidence>
<dbReference type="Proteomes" id="UP000662259">
    <property type="component" value="Unassembled WGS sequence"/>
</dbReference>
<protein>
    <submittedName>
        <fullName evidence="2">DUF1127 domain-containing protein</fullName>
    </submittedName>
</protein>